<proteinExistence type="inferred from homology"/>
<dbReference type="Gene3D" id="2.60.40.2080">
    <property type="match status" value="1"/>
</dbReference>
<organism evidence="8 9">
    <name type="scientific">Porites evermanni</name>
    <dbReference type="NCBI Taxonomy" id="104178"/>
    <lineage>
        <taxon>Eukaryota</taxon>
        <taxon>Metazoa</taxon>
        <taxon>Cnidaria</taxon>
        <taxon>Anthozoa</taxon>
        <taxon>Hexacorallia</taxon>
        <taxon>Scleractinia</taxon>
        <taxon>Fungiina</taxon>
        <taxon>Poritidae</taxon>
        <taxon>Porites</taxon>
    </lineage>
</organism>
<comment type="caution">
    <text evidence="8">The sequence shown here is derived from an EMBL/GenBank/DDBJ whole genome shotgun (WGS) entry which is preliminary data.</text>
</comment>
<dbReference type="InterPro" id="IPR036058">
    <property type="entry name" value="Kazal_dom_sf"/>
</dbReference>
<evidence type="ECO:0000256" key="5">
    <source>
        <dbReference type="SAM" id="MobiDB-lite"/>
    </source>
</evidence>
<name>A0ABN8QQU0_9CNID</name>
<feature type="region of interest" description="Disordered" evidence="5">
    <location>
        <begin position="489"/>
        <end position="508"/>
    </location>
</feature>
<dbReference type="Pfam" id="PF07648">
    <property type="entry name" value="Kazal_2"/>
    <property type="match status" value="1"/>
</dbReference>
<evidence type="ECO:0000256" key="4">
    <source>
        <dbReference type="RuleBase" id="RU367133"/>
    </source>
</evidence>
<evidence type="ECO:0000313" key="9">
    <source>
        <dbReference type="Proteomes" id="UP001159427"/>
    </source>
</evidence>
<evidence type="ECO:0000256" key="6">
    <source>
        <dbReference type="SAM" id="Phobius"/>
    </source>
</evidence>
<evidence type="ECO:0000256" key="1">
    <source>
        <dbReference type="ARBA" id="ARBA00006443"/>
    </source>
</evidence>
<keyword evidence="6" id="KW-0472">Membrane</keyword>
<dbReference type="InterPro" id="IPR037221">
    <property type="entry name" value="H-type_lectin_dom_sf"/>
</dbReference>
<dbReference type="PANTHER" id="PTHR13091:SF0">
    <property type="entry name" value="NONSENSE-MEDIATED MRNA DECAY FACTOR SMG8"/>
    <property type="match status" value="1"/>
</dbReference>
<dbReference type="PANTHER" id="PTHR13091">
    <property type="entry name" value="AMPLIFIED IN BREAST CANCER 2-RELATED"/>
    <property type="match status" value="1"/>
</dbReference>
<feature type="region of interest" description="Disordered" evidence="5">
    <location>
        <begin position="570"/>
        <end position="621"/>
    </location>
</feature>
<accession>A0ABN8QQU0</accession>
<feature type="transmembrane region" description="Helical" evidence="6">
    <location>
        <begin position="128"/>
        <end position="147"/>
    </location>
</feature>
<dbReference type="SUPFAM" id="SSF100895">
    <property type="entry name" value="Kazal-type serine protease inhibitors"/>
    <property type="match status" value="1"/>
</dbReference>
<keyword evidence="9" id="KW-1185">Reference proteome</keyword>
<evidence type="ECO:0000313" key="8">
    <source>
        <dbReference type="EMBL" id="CAH3168553.1"/>
    </source>
</evidence>
<feature type="region of interest" description="Disordered" evidence="5">
    <location>
        <begin position="852"/>
        <end position="881"/>
    </location>
</feature>
<dbReference type="InterPro" id="IPR002350">
    <property type="entry name" value="Kazal_dom"/>
</dbReference>
<keyword evidence="6" id="KW-0812">Transmembrane</keyword>
<sequence length="1660" mass="184814">MADSGAQRASLEFFQYLINSPESCVDDKVCVVGIFGKDNVGYKSKAVHLNGTIGKEVFKIDFLDSMFKNKDAHEFSCDIDVYHDVEQRIIYLHLVSIYDISRLLQLCKQAPQEVENAESHQYWMSHEFYYACALMFLFSVSHIIVVLHPSQTFDLNYIRLFRTLASTRHQLLPQISQLLSGVEGIPEIWRQTGRPCIPRLVCSLRQRVPFMDPSQISGKNQDTYASKTKGKQQTITPQKKLQHAVEDQLYSIMRKARLLGSLSSSSLFTVNSSHAFVHVQPCSRAFDPVSVLLNTLAKPAINTKWVESSPLLKNSKFLKREIQQPGGDVEALGSAEEVLFKDYLKQQIDHLMTGDAGRDGVAEGRRGTHVEVPSCRLWARVSLALFEFFLTPKSDLIAPLATMASHLDLDMKFSEARCRKAIPVATSAYLENLPSHYTQNVHLNQVSKMYLRMQTHTDGMIKSIHSDFSARCSDFLFFSRQYHRVLRDGEVPSDPGSDDFKEMESTPCKPHSSRITSVSACNCGRIQEHREDPFDLKTANFDFFNMLELKCCSSLVHLLFPFHPILSSVREENQDPKKIEEEAPLLEMPSELGALSEEETKSGGGGDEDHRGHEGSNSVPLVSPVATTTASIPIPKAGSVGGVEAVGSMGYSASSTYGASGYQSTLDMMSHEGPEFRSMTSELKSGVSVGMPSEISTVGSQDVFHTAGNDHTQRLASAEKFTRQRSEKEQVLLETMLTTDSPSGIFPRFPSWSLCRLGSSNGYSPSKGLELPGFFPNSNFLLAWDIPLLNDSQSDLPSQFDGQGKHLGPKQMTEEAWPTLNELPSAGSSISSLPLHQALSYAHRQCADHKGNMPPLVSASGSGKGPSGASRQRGRTSRDGSLPTVRAYIGLEYECPRGHRFICSGPDKMVKATSSGHVKETAHKLVTSDMPLYFPCPCRSSKPLMAQMMRVFVVTPDSPILVTLNPRVQPSVPPCPVFYPGVAVGFSLPPSSFCVLRLPYVYVSEAAMLFGRKTVTILPYSEHLCHSLSFVPSFTKEDSIRVQLSYHHSRAPTYEAVVGWVERVNVSGFEACVATSGPIRPSREVTVQWLAYDVVPSGGKEGIEDIPLWTTGTVCVAVDLKGKGFTRVPYVYATPVQRQPEKEGDASLIWVEGISTFGFKLCLRELKNFDGVHSSIRAAWLALEDIPSKWNKKIPIKSNVTLPNDQPLTSVQHYSFCQRVNFSQPFYASPIVITSASHRMDPKNVNTVYPKHNGITEWLEEITRSSFTVCMKDLQPYDEHHDPVTISLLAIGDLNPCNSVTCNYYGLCQASSAAEAHCACQTDCPTFEDHLCGSNGKTYQNHCFYKLDVCQTRTNITVLHEGSCYEFIMYRGRLALRLNSSDVQCKEAIFQKNVFNNYRRVHVQTTINYFNETGDFVHDAAVTWTEKIYAGGFSACVLKAGRLERQTPDNGLTFVDFVAYQGAPEGAVAGEESLVSWWDGTHCRSVDIPEGKFSEPPYILVTAEHMCTGLKHDAATVWVEDASTKSFRICLRELQDFDGLHENIRVNWIAYQTLPNGMEATQHLIHFSNTDRPLKANNNAFCQAVTFNKTYNQVPTVLITASHNMKEGRLIPEYNSIAAWVEYITTKIFRVCMKELNRHQGYDPVTVTSLIIGNSLLLSF</sequence>
<comment type="similarity">
    <text evidence="1 4">Belongs to the SMG8 family.</text>
</comment>
<protein>
    <recommendedName>
        <fullName evidence="3 4">Nonsense-mediated mRNA decay factor SMG8</fullName>
    </recommendedName>
</protein>
<evidence type="ECO:0000256" key="3">
    <source>
        <dbReference type="ARBA" id="ARBA00029509"/>
    </source>
</evidence>
<gene>
    <name evidence="8" type="ORF">PEVE_00006554</name>
</gene>
<evidence type="ECO:0000256" key="2">
    <source>
        <dbReference type="ARBA" id="ARBA00023161"/>
    </source>
</evidence>
<evidence type="ECO:0000259" key="7">
    <source>
        <dbReference type="PROSITE" id="PS51465"/>
    </source>
</evidence>
<keyword evidence="2 4" id="KW-0866">Nonsense-mediated mRNA decay</keyword>
<feature type="domain" description="Kazal-like" evidence="7">
    <location>
        <begin position="1319"/>
        <end position="1366"/>
    </location>
</feature>
<dbReference type="PROSITE" id="PS51465">
    <property type="entry name" value="KAZAL_2"/>
    <property type="match status" value="1"/>
</dbReference>
<dbReference type="CDD" id="cd00104">
    <property type="entry name" value="KAZAL_FS"/>
    <property type="match status" value="1"/>
</dbReference>
<comment type="function">
    <text evidence="4">Involved in nonsense-mediated decay (NMD) of mRNAs containing premature stop codons.</text>
</comment>
<reference evidence="8 9" key="1">
    <citation type="submission" date="2022-05" db="EMBL/GenBank/DDBJ databases">
        <authorList>
            <consortium name="Genoscope - CEA"/>
            <person name="William W."/>
        </authorList>
    </citation>
    <scope>NUCLEOTIDE SEQUENCE [LARGE SCALE GENOMIC DNA]</scope>
</reference>
<feature type="compositionally biased region" description="Basic and acidic residues" evidence="5">
    <location>
        <begin position="570"/>
        <end position="581"/>
    </location>
</feature>
<dbReference type="SMART" id="SM00280">
    <property type="entry name" value="KAZAL"/>
    <property type="match status" value="1"/>
</dbReference>
<feature type="region of interest" description="Disordered" evidence="5">
    <location>
        <begin position="219"/>
        <end position="238"/>
    </location>
</feature>
<dbReference type="Gene3D" id="3.30.60.30">
    <property type="match status" value="1"/>
</dbReference>
<keyword evidence="6" id="KW-1133">Transmembrane helix</keyword>
<dbReference type="InterPro" id="IPR019354">
    <property type="entry name" value="SMG8-like"/>
</dbReference>
<dbReference type="Pfam" id="PF10220">
    <property type="entry name" value="Smg8_Smg9"/>
    <property type="match status" value="1"/>
</dbReference>
<dbReference type="Proteomes" id="UP001159427">
    <property type="component" value="Unassembled WGS sequence"/>
</dbReference>
<dbReference type="EMBL" id="CALNXI010001423">
    <property type="protein sequence ID" value="CAH3168553.1"/>
    <property type="molecule type" value="Genomic_DNA"/>
</dbReference>